<name>A0ACD5AN32_9ACTN</name>
<dbReference type="Proteomes" id="UP001432251">
    <property type="component" value="Chromosome"/>
</dbReference>
<organism evidence="1 2">
    <name type="scientific">Streptomyces citrinus</name>
    <dbReference type="NCBI Taxonomy" id="3118173"/>
    <lineage>
        <taxon>Bacteria</taxon>
        <taxon>Bacillati</taxon>
        <taxon>Actinomycetota</taxon>
        <taxon>Actinomycetes</taxon>
        <taxon>Kitasatosporales</taxon>
        <taxon>Streptomycetaceae</taxon>
        <taxon>Streptomyces</taxon>
    </lineage>
</organism>
<keyword evidence="2" id="KW-1185">Reference proteome</keyword>
<sequence>MPFPFERISAAPVPEDARQYMTRMRDGVRLATDVYLPARQTDTADDHAGTFPTVLVRLPYDKNSRYVYLDRVARLFTARGYAVVVQDVRGKFRSGGTTVPFLREPQDGYDTIDWIVHQTWSNGRVGMFGDSYYGFTQWAAVAAQHPALRAIVPRVTAADFNAIWQPEGQRAPVWLEGIEYFAHHWVDNASYTYTIDRSRRPVIDQYEEAFRAIGARSFWFDLLAPRQAGLSTQPGLHPFDARPVPVLHCVGWFDNIVGAHMRDYMELASRPGWDAVQYLWAGAVDHENYRLAQAPVSAANDHNTNEAALARMLPDYANPAIEFFDVFLKEVRPLSSLSKVRWELGHSGWRTSSVWPPADSAVRTFWLGEPADALGPLPAGSLSDRPGDEDGAVRWTHDPDAPVPSLVDDSFAYLHDHPDLAPVAAREDVLAFSGPVLSEPLDLAGPVAVGLHVTSTAEVFDVFAKVVDLGPDGRAHLVARGQTTVHAGETADEIRVELGHTGYRLRPGHRIALLLASSDHPLFLPAPGTGENPWTALTAKPSTQTLRTGGVRASHLAVTVVPQAAP</sequence>
<evidence type="ECO:0000313" key="1">
    <source>
        <dbReference type="EMBL" id="WWQ68440.1"/>
    </source>
</evidence>
<accession>A0ACD5AN32</accession>
<keyword evidence="1" id="KW-0378">Hydrolase</keyword>
<dbReference type="EMBL" id="CP146022">
    <property type="protein sequence ID" value="WWQ68440.1"/>
    <property type="molecule type" value="Genomic_DNA"/>
</dbReference>
<gene>
    <name evidence="1" type="ORF">V2W30_37305</name>
</gene>
<proteinExistence type="predicted"/>
<evidence type="ECO:0000313" key="2">
    <source>
        <dbReference type="Proteomes" id="UP001432251"/>
    </source>
</evidence>
<reference evidence="1" key="1">
    <citation type="journal article" date="2025" name="Int. J. Syst. Evol. Microbiol.">
        <title>Streptomyces citrinus sp. nov., with yellow diffusible pigment.</title>
        <authorList>
            <person name="He Y."/>
            <person name="Yang E."/>
            <person name="Xu J."/>
            <person name="Sun Y."/>
            <person name="Sun L."/>
        </authorList>
    </citation>
    <scope>NUCLEOTIDE SEQUENCE</scope>
    <source>
        <strain evidence="1">Q6</strain>
    </source>
</reference>
<protein>
    <submittedName>
        <fullName evidence="1">CocE/NonD family hydrolase</fullName>
    </submittedName>
</protein>